<comment type="caution">
    <text evidence="1">The sequence shown here is derived from an EMBL/GenBank/DDBJ whole genome shotgun (WGS) entry which is preliminary data.</text>
</comment>
<dbReference type="AlphaFoldDB" id="A0AAN8YB16"/>
<sequence>MCAIEALKANCPHVLMMVAWEMLKNGFIPGQGHRAKLDGSGTNSIAWSEMHLCSWIRANS</sequence>
<evidence type="ECO:0000313" key="2">
    <source>
        <dbReference type="Proteomes" id="UP001371456"/>
    </source>
</evidence>
<protein>
    <submittedName>
        <fullName evidence="1">Uncharacterized protein</fullName>
    </submittedName>
</protein>
<keyword evidence="2" id="KW-1185">Reference proteome</keyword>
<proteinExistence type="predicted"/>
<reference evidence="1 2" key="1">
    <citation type="submission" date="2024-02" db="EMBL/GenBank/DDBJ databases">
        <title>de novo genome assembly of Solanum bulbocastanum strain 11H21.</title>
        <authorList>
            <person name="Hosaka A.J."/>
        </authorList>
    </citation>
    <scope>NUCLEOTIDE SEQUENCE [LARGE SCALE GENOMIC DNA]</scope>
    <source>
        <tissue evidence="1">Young leaves</tissue>
    </source>
</reference>
<organism evidence="1 2">
    <name type="scientific">Solanum bulbocastanum</name>
    <name type="common">Wild potato</name>
    <dbReference type="NCBI Taxonomy" id="147425"/>
    <lineage>
        <taxon>Eukaryota</taxon>
        <taxon>Viridiplantae</taxon>
        <taxon>Streptophyta</taxon>
        <taxon>Embryophyta</taxon>
        <taxon>Tracheophyta</taxon>
        <taxon>Spermatophyta</taxon>
        <taxon>Magnoliopsida</taxon>
        <taxon>eudicotyledons</taxon>
        <taxon>Gunneridae</taxon>
        <taxon>Pentapetalae</taxon>
        <taxon>asterids</taxon>
        <taxon>lamiids</taxon>
        <taxon>Solanales</taxon>
        <taxon>Solanaceae</taxon>
        <taxon>Solanoideae</taxon>
        <taxon>Solaneae</taxon>
        <taxon>Solanum</taxon>
    </lineage>
</organism>
<accession>A0AAN8YB16</accession>
<dbReference type="Proteomes" id="UP001371456">
    <property type="component" value="Unassembled WGS sequence"/>
</dbReference>
<name>A0AAN8YB16_SOLBU</name>
<dbReference type="EMBL" id="JBANQN010000006">
    <property type="protein sequence ID" value="KAK6786415.1"/>
    <property type="molecule type" value="Genomic_DNA"/>
</dbReference>
<evidence type="ECO:0000313" key="1">
    <source>
        <dbReference type="EMBL" id="KAK6786415.1"/>
    </source>
</evidence>
<gene>
    <name evidence="1" type="ORF">RDI58_014940</name>
</gene>